<dbReference type="GO" id="GO:0000973">
    <property type="term" value="P:post-transcriptional tethering of RNA polymerase II gene DNA at nuclear periphery"/>
    <property type="evidence" value="ECO:0007669"/>
    <property type="project" value="TreeGrafter"/>
</dbReference>
<accession>A0A1A9ZTH7</accession>
<evidence type="ECO:0000256" key="4">
    <source>
        <dbReference type="ARBA" id="ARBA00013472"/>
    </source>
</evidence>
<feature type="compositionally biased region" description="Polar residues" evidence="11">
    <location>
        <begin position="33"/>
        <end position="44"/>
    </location>
</feature>
<keyword evidence="9" id="KW-0906">Nuclear pore complex</keyword>
<keyword evidence="5" id="KW-0813">Transport</keyword>
<name>A0A1A9ZTH7_GLOPL</name>
<sequence>MFGERKTAFSATTAETGNAPKTSIFGQPAFKKPNTTGFGPIATQATPSLFGQQATPSTGFGPFGQTAVTAPDVFGATTTDTGNATTTSTGFGPTAMQTTPSLFGQQATPLTSFGAFGQTAVTAPNVFGATQISPFGQPGNAASKLGTSIAKYQATMDTYIDDQSNNINTKSQHITRMKEYEGKSLEELRMEDYLANRKGPQPGTSRATGSDSSAGICLFGSTPHPPTGFVGQTTAKAKETKSLFGFGQPASAGFRVIANQQQNSFLAITAGLGSTGTDANNSFAAITAAPALFSQTTAACAVPAVPGVTGNMQQQQPSLFGQTDADANEPTFALCTSTAANRGFRNFGNTAANTFGGRLFGAKPGTNMGFQTD</sequence>
<evidence type="ECO:0000256" key="9">
    <source>
        <dbReference type="ARBA" id="ARBA00023132"/>
    </source>
</evidence>
<evidence type="ECO:0000256" key="11">
    <source>
        <dbReference type="SAM" id="MobiDB-lite"/>
    </source>
</evidence>
<feature type="region of interest" description="Disordered" evidence="11">
    <location>
        <begin position="1"/>
        <end position="44"/>
    </location>
</feature>
<evidence type="ECO:0000256" key="8">
    <source>
        <dbReference type="ARBA" id="ARBA00023010"/>
    </source>
</evidence>
<dbReference type="GO" id="GO:0017056">
    <property type="term" value="F:structural constituent of nuclear pore"/>
    <property type="evidence" value="ECO:0007669"/>
    <property type="project" value="TreeGrafter"/>
</dbReference>
<dbReference type="PANTHER" id="PTHR23198:SF6">
    <property type="entry name" value="NUCLEAR PORE COMPLEX PROTEIN NUP98-NUP96"/>
    <property type="match status" value="1"/>
</dbReference>
<evidence type="ECO:0000256" key="10">
    <source>
        <dbReference type="ARBA" id="ARBA00023242"/>
    </source>
</evidence>
<evidence type="ECO:0000256" key="1">
    <source>
        <dbReference type="ARBA" id="ARBA00004567"/>
    </source>
</evidence>
<keyword evidence="6" id="KW-0509">mRNA transport</keyword>
<dbReference type="GO" id="GO:0006405">
    <property type="term" value="P:RNA export from nucleus"/>
    <property type="evidence" value="ECO:0007669"/>
    <property type="project" value="TreeGrafter"/>
</dbReference>
<proteinExistence type="inferred from homology"/>
<dbReference type="GO" id="GO:0008139">
    <property type="term" value="F:nuclear localization sequence binding"/>
    <property type="evidence" value="ECO:0007669"/>
    <property type="project" value="TreeGrafter"/>
</dbReference>
<dbReference type="AlphaFoldDB" id="A0A1A9ZTH7"/>
<keyword evidence="10" id="KW-0539">Nucleus</keyword>
<dbReference type="GO" id="GO:0044614">
    <property type="term" value="C:nuclear pore cytoplasmic filaments"/>
    <property type="evidence" value="ECO:0007669"/>
    <property type="project" value="TreeGrafter"/>
</dbReference>
<dbReference type="PANTHER" id="PTHR23198">
    <property type="entry name" value="NUCLEOPORIN"/>
    <property type="match status" value="1"/>
</dbReference>
<dbReference type="Gene3D" id="1.10.10.2360">
    <property type="match status" value="1"/>
</dbReference>
<dbReference type="STRING" id="7398.A0A1A9ZTH7"/>
<comment type="subcellular location">
    <subcellularLocation>
        <location evidence="2">Nucleus membrane</location>
        <topology evidence="2">Peripheral membrane protein</topology>
        <orientation evidence="2">Nucleoplasmic side</orientation>
    </subcellularLocation>
    <subcellularLocation>
        <location evidence="1">Nucleus</location>
        <location evidence="1">Nuclear pore complex</location>
    </subcellularLocation>
</comment>
<keyword evidence="8" id="KW-0811">Translocation</keyword>
<evidence type="ECO:0000256" key="7">
    <source>
        <dbReference type="ARBA" id="ARBA00022927"/>
    </source>
</evidence>
<dbReference type="GO" id="GO:0051028">
    <property type="term" value="P:mRNA transport"/>
    <property type="evidence" value="ECO:0007669"/>
    <property type="project" value="UniProtKB-KW"/>
</dbReference>
<dbReference type="GO" id="GO:0006606">
    <property type="term" value="P:protein import into nucleus"/>
    <property type="evidence" value="ECO:0007669"/>
    <property type="project" value="TreeGrafter"/>
</dbReference>
<dbReference type="GO" id="GO:0034398">
    <property type="term" value="P:telomere tethering at nuclear periphery"/>
    <property type="evidence" value="ECO:0007669"/>
    <property type="project" value="TreeGrafter"/>
</dbReference>
<reference evidence="12" key="2">
    <citation type="submission" date="2020-05" db="UniProtKB">
        <authorList>
            <consortium name="EnsemblMetazoa"/>
        </authorList>
    </citation>
    <scope>IDENTIFICATION</scope>
    <source>
        <strain evidence="12">IAEA</strain>
    </source>
</reference>
<keyword evidence="7" id="KW-0653">Protein transport</keyword>
<protein>
    <recommendedName>
        <fullName evidence="4">Nuclear pore complex protein Nup98-Nup96</fullName>
    </recommendedName>
</protein>
<evidence type="ECO:0000256" key="3">
    <source>
        <dbReference type="ARBA" id="ARBA00008926"/>
    </source>
</evidence>
<reference evidence="13" key="1">
    <citation type="submission" date="2014-03" db="EMBL/GenBank/DDBJ databases">
        <authorList>
            <person name="Aksoy S."/>
            <person name="Warren W."/>
            <person name="Wilson R.K."/>
        </authorList>
    </citation>
    <scope>NUCLEOTIDE SEQUENCE [LARGE SCALE GENOMIC DNA]</scope>
    <source>
        <strain evidence="13">IAEA</strain>
    </source>
</reference>
<dbReference type="Pfam" id="PF21240">
    <property type="entry name" value="Nup98_GLEBS"/>
    <property type="match status" value="1"/>
</dbReference>
<evidence type="ECO:0000256" key="6">
    <source>
        <dbReference type="ARBA" id="ARBA00022816"/>
    </source>
</evidence>
<evidence type="ECO:0000256" key="2">
    <source>
        <dbReference type="ARBA" id="ARBA00004620"/>
    </source>
</evidence>
<evidence type="ECO:0000313" key="12">
    <source>
        <dbReference type="EnsemblMetazoa" id="GPAI024421-PA"/>
    </source>
</evidence>
<organism evidence="12 13">
    <name type="scientific">Glossina pallidipes</name>
    <name type="common">Tsetse fly</name>
    <dbReference type="NCBI Taxonomy" id="7398"/>
    <lineage>
        <taxon>Eukaryota</taxon>
        <taxon>Metazoa</taxon>
        <taxon>Ecdysozoa</taxon>
        <taxon>Arthropoda</taxon>
        <taxon>Hexapoda</taxon>
        <taxon>Insecta</taxon>
        <taxon>Pterygota</taxon>
        <taxon>Neoptera</taxon>
        <taxon>Endopterygota</taxon>
        <taxon>Diptera</taxon>
        <taxon>Brachycera</taxon>
        <taxon>Muscomorpha</taxon>
        <taxon>Hippoboscoidea</taxon>
        <taxon>Glossinidae</taxon>
        <taxon>Glossina</taxon>
    </lineage>
</organism>
<dbReference type="VEuPathDB" id="VectorBase:GPAI024421"/>
<dbReference type="Proteomes" id="UP000092445">
    <property type="component" value="Unassembled WGS sequence"/>
</dbReference>
<dbReference type="InterPro" id="IPR037665">
    <property type="entry name" value="Nucleoporin_S59-like"/>
</dbReference>
<dbReference type="FunFam" id="1.10.10.2360:FF:000001">
    <property type="entry name" value="Nuclear pore complex protein Nup98-Nup96"/>
    <property type="match status" value="1"/>
</dbReference>
<dbReference type="GO" id="GO:0031965">
    <property type="term" value="C:nuclear membrane"/>
    <property type="evidence" value="ECO:0007669"/>
    <property type="project" value="UniProtKB-SubCell"/>
</dbReference>
<dbReference type="EnsemblMetazoa" id="GPAI024421-RA">
    <property type="protein sequence ID" value="GPAI024421-PA"/>
    <property type="gene ID" value="GPAI024421"/>
</dbReference>
<feature type="compositionally biased region" description="Polar residues" evidence="11">
    <location>
        <begin position="9"/>
        <end position="25"/>
    </location>
</feature>
<dbReference type="GO" id="GO:0003723">
    <property type="term" value="F:RNA binding"/>
    <property type="evidence" value="ECO:0007669"/>
    <property type="project" value="TreeGrafter"/>
</dbReference>
<keyword evidence="13" id="KW-1185">Reference proteome</keyword>
<comment type="similarity">
    <text evidence="3">Belongs to the nucleoporin GLFG family.</text>
</comment>
<evidence type="ECO:0000256" key="5">
    <source>
        <dbReference type="ARBA" id="ARBA00022448"/>
    </source>
</evidence>
<evidence type="ECO:0000313" key="13">
    <source>
        <dbReference type="Proteomes" id="UP000092445"/>
    </source>
</evidence>